<feature type="transmembrane region" description="Helical" evidence="1">
    <location>
        <begin position="255"/>
        <end position="278"/>
    </location>
</feature>
<protein>
    <submittedName>
        <fullName evidence="2">Uncharacterized protein</fullName>
    </submittedName>
</protein>
<comment type="caution">
    <text evidence="2">The sequence shown here is derived from an EMBL/GenBank/DDBJ whole genome shotgun (WGS) entry which is preliminary data.</text>
</comment>
<feature type="transmembrane region" description="Helical" evidence="1">
    <location>
        <begin position="345"/>
        <end position="365"/>
    </location>
</feature>
<organism evidence="2 3">
    <name type="scientific">Carnobacterium divergens</name>
    <name type="common">Lactobacillus divergens</name>
    <dbReference type="NCBI Taxonomy" id="2748"/>
    <lineage>
        <taxon>Bacteria</taxon>
        <taxon>Bacillati</taxon>
        <taxon>Bacillota</taxon>
        <taxon>Bacilli</taxon>
        <taxon>Lactobacillales</taxon>
        <taxon>Carnobacteriaceae</taxon>
        <taxon>Carnobacterium</taxon>
    </lineage>
</organism>
<dbReference type="RefSeq" id="WP_135015664.1">
    <property type="nucleotide sequence ID" value="NZ_JALRMP010000006.1"/>
</dbReference>
<keyword evidence="1" id="KW-0472">Membrane</keyword>
<keyword evidence="1" id="KW-1133">Transmembrane helix</keyword>
<evidence type="ECO:0000256" key="1">
    <source>
        <dbReference type="SAM" id="Phobius"/>
    </source>
</evidence>
<feature type="transmembrane region" description="Helical" evidence="1">
    <location>
        <begin position="150"/>
        <end position="176"/>
    </location>
</feature>
<dbReference type="AlphaFoldDB" id="A0A5F0MFB7"/>
<dbReference type="EMBL" id="NRPP01000011">
    <property type="protein sequence ID" value="TFJ26456.1"/>
    <property type="molecule type" value="Genomic_DNA"/>
</dbReference>
<dbReference type="Proteomes" id="UP000297938">
    <property type="component" value="Unassembled WGS sequence"/>
</dbReference>
<reference evidence="2 3" key="1">
    <citation type="journal article" date="2018" name="Int. J. Food Microbiol.">
        <title>Growth of Carnobacterium spp. isolated from chilled vacuum-packaged meat under relevant acidic conditions.</title>
        <authorList>
            <person name="Zhang P."/>
            <person name="Badoni M."/>
            <person name="Ganzle M."/>
            <person name="Yang X."/>
        </authorList>
    </citation>
    <scope>NUCLEOTIDE SEQUENCE [LARGE SCALE GENOMIC DNA]</scope>
    <source>
        <strain evidence="2 3">B2</strain>
    </source>
</reference>
<gene>
    <name evidence="2" type="ORF">CKN69_06770</name>
</gene>
<proteinExistence type="predicted"/>
<evidence type="ECO:0000313" key="3">
    <source>
        <dbReference type="Proteomes" id="UP000297938"/>
    </source>
</evidence>
<feature type="transmembrane region" description="Helical" evidence="1">
    <location>
        <begin position="284"/>
        <end position="302"/>
    </location>
</feature>
<feature type="transmembrane region" description="Helical" evidence="1">
    <location>
        <begin position="203"/>
        <end position="227"/>
    </location>
</feature>
<evidence type="ECO:0000313" key="2">
    <source>
        <dbReference type="EMBL" id="TFJ26456.1"/>
    </source>
</evidence>
<accession>A0A5F0MFB7</accession>
<sequence length="378" mass="42948">MLKFELLKIYREKTIYILSALLALVIFTPFLLGHSQFDYIQYYESNFKENNKTIENIKNDPTATETVSDIKEVNGYLGELIASIKNENSKKMLDSELKYEHKNLEDMEAGKLNAGSLIDQKTKVAVLHYLTTHGIEKISENSKDLGSVNYLSLLISMPQFVLVLLILISFHIAYIFNLDYRKNNFIIYNNSPKTYLKLFFVKFFANILAILLNIIGVFVLVLSIVGIKNGLGNTRYPIATIQNNSEVSIISTSNFVFKVLFFLFLFCIFLGLIGLFLSILSSNLLLSISVLILPLVLGQYDLLNTFINHNLKPFIILSYIDISHIIVGGSGFQPITNPTITFNNGLLLLLFSISICLILLLIILIKFPKRLIYNKFPK</sequence>
<keyword evidence="1" id="KW-0812">Transmembrane</keyword>
<feature type="transmembrane region" description="Helical" evidence="1">
    <location>
        <begin position="314"/>
        <end position="333"/>
    </location>
</feature>
<name>A0A5F0MFB7_CARDV</name>
<feature type="transmembrane region" description="Helical" evidence="1">
    <location>
        <begin position="15"/>
        <end position="32"/>
    </location>
</feature>